<proteinExistence type="predicted"/>
<comment type="caution">
    <text evidence="1">The sequence shown here is derived from an EMBL/GenBank/DDBJ whole genome shotgun (WGS) entry which is preliminary data.</text>
</comment>
<evidence type="ECO:0000313" key="1">
    <source>
        <dbReference type="EMBL" id="KAF7404243.1"/>
    </source>
</evidence>
<sequence>MYCGNSSGLVDLGYGSFTGKLNTKFSKEAYSSLRRFHRFSSRSQAQILANRKVKRQSPRCPKVKNTGASFLSKVFLLTPLETAETTQHKVEQGVCCDGGDDGGDGADGGDTNGKTRTEKRAAVVNYPKTVNVPSPGHVFQDRLKMFLTALELSAENYFTLGDRNNAKNCTEKKPRALETATRPDVAGVMTDGLAVCRPGLHLPQDICIRTHPSLLLYCRPKLLILKVERPRNMSKGRGRAQGRNPFSRPKSIWSTAGCPTTNATLLMAAEPIRHFISKRRKGKHEKSLLVPVPVRHRVTALMLEGLEIFSRLGCITNGVNDLICNLFCCD</sequence>
<gene>
    <name evidence="1" type="ORF">H0235_014937</name>
</gene>
<accession>A0A834KCM7</accession>
<organism evidence="1 2">
    <name type="scientific">Vespula pensylvanica</name>
    <name type="common">Western yellow jacket</name>
    <name type="synonym">Wasp</name>
    <dbReference type="NCBI Taxonomy" id="30213"/>
    <lineage>
        <taxon>Eukaryota</taxon>
        <taxon>Metazoa</taxon>
        <taxon>Ecdysozoa</taxon>
        <taxon>Arthropoda</taxon>
        <taxon>Hexapoda</taxon>
        <taxon>Insecta</taxon>
        <taxon>Pterygota</taxon>
        <taxon>Neoptera</taxon>
        <taxon>Endopterygota</taxon>
        <taxon>Hymenoptera</taxon>
        <taxon>Apocrita</taxon>
        <taxon>Aculeata</taxon>
        <taxon>Vespoidea</taxon>
        <taxon>Vespidae</taxon>
        <taxon>Vespinae</taxon>
        <taxon>Vespula</taxon>
    </lineage>
</organism>
<dbReference type="Proteomes" id="UP000600918">
    <property type="component" value="Unassembled WGS sequence"/>
</dbReference>
<evidence type="ECO:0000313" key="2">
    <source>
        <dbReference type="Proteomes" id="UP000600918"/>
    </source>
</evidence>
<dbReference type="EMBL" id="JACSDY010000016">
    <property type="protein sequence ID" value="KAF7404243.1"/>
    <property type="molecule type" value="Genomic_DNA"/>
</dbReference>
<dbReference type="AlphaFoldDB" id="A0A834KCM7"/>
<reference evidence="1" key="1">
    <citation type="journal article" date="2020" name="G3 (Bethesda)">
        <title>High-Quality Assemblies for Three Invasive Social Wasps from the &lt;i&gt;Vespula&lt;/i&gt; Genus.</title>
        <authorList>
            <person name="Harrop T.W.R."/>
            <person name="Guhlin J."/>
            <person name="McLaughlin G.M."/>
            <person name="Permina E."/>
            <person name="Stockwell P."/>
            <person name="Gilligan J."/>
            <person name="Le Lec M.F."/>
            <person name="Gruber M.A.M."/>
            <person name="Quinn O."/>
            <person name="Lovegrove M."/>
            <person name="Duncan E.J."/>
            <person name="Remnant E.J."/>
            <person name="Van Eeckhoven J."/>
            <person name="Graham B."/>
            <person name="Knapp R.A."/>
            <person name="Langford K.W."/>
            <person name="Kronenberg Z."/>
            <person name="Press M.O."/>
            <person name="Eacker S.M."/>
            <person name="Wilson-Rankin E.E."/>
            <person name="Purcell J."/>
            <person name="Lester P.J."/>
            <person name="Dearden P.K."/>
        </authorList>
    </citation>
    <scope>NUCLEOTIDE SEQUENCE</scope>
    <source>
        <strain evidence="1">Volc-1</strain>
    </source>
</reference>
<keyword evidence="2" id="KW-1185">Reference proteome</keyword>
<name>A0A834KCM7_VESPE</name>
<protein>
    <submittedName>
        <fullName evidence="1">Uncharacterized protein</fullName>
    </submittedName>
</protein>